<keyword evidence="5" id="KW-0227">DNA damage</keyword>
<dbReference type="SUPFAM" id="SSF53155">
    <property type="entry name" value="Methylated DNA-protein cysteine methyltransferase domain"/>
    <property type="match status" value="1"/>
</dbReference>
<keyword evidence="3" id="KW-0489">Methyltransferase</keyword>
<feature type="domain" description="Methylated-DNA-[protein]-cysteine S-methyltransferase DNA binding" evidence="9">
    <location>
        <begin position="128"/>
        <end position="207"/>
    </location>
</feature>
<dbReference type="InterPro" id="IPR036388">
    <property type="entry name" value="WH-like_DNA-bd_sf"/>
</dbReference>
<dbReference type="Gene3D" id="1.10.10.10">
    <property type="entry name" value="Winged helix-like DNA-binding domain superfamily/Winged helix DNA-binding domain"/>
    <property type="match status" value="1"/>
</dbReference>
<feature type="compositionally biased region" description="Basic and acidic residues" evidence="8">
    <location>
        <begin position="13"/>
        <end position="36"/>
    </location>
</feature>
<organism evidence="11">
    <name type="scientific">freshwater metagenome</name>
    <dbReference type="NCBI Taxonomy" id="449393"/>
    <lineage>
        <taxon>unclassified sequences</taxon>
        <taxon>metagenomes</taxon>
        <taxon>ecological metagenomes</taxon>
    </lineage>
</organism>
<dbReference type="Pfam" id="PF02870">
    <property type="entry name" value="Methyltransf_1N"/>
    <property type="match status" value="1"/>
</dbReference>
<proteinExistence type="inferred from homology"/>
<evidence type="ECO:0000256" key="3">
    <source>
        <dbReference type="ARBA" id="ARBA00022603"/>
    </source>
</evidence>
<dbReference type="InterPro" id="IPR036217">
    <property type="entry name" value="MethylDNA_cys_MeTrfase_DNAb"/>
</dbReference>
<evidence type="ECO:0000256" key="1">
    <source>
        <dbReference type="ARBA" id="ARBA00001286"/>
    </source>
</evidence>
<dbReference type="InterPro" id="IPR001497">
    <property type="entry name" value="MethylDNA_cys_MeTrfase_AS"/>
</dbReference>
<dbReference type="PROSITE" id="PS00374">
    <property type="entry name" value="MGMT"/>
    <property type="match status" value="1"/>
</dbReference>
<evidence type="ECO:0000259" key="9">
    <source>
        <dbReference type="Pfam" id="PF01035"/>
    </source>
</evidence>
<keyword evidence="2" id="KW-0963">Cytoplasm</keyword>
<dbReference type="InterPro" id="IPR023546">
    <property type="entry name" value="MGMT"/>
</dbReference>
<protein>
    <submittedName>
        <fullName evidence="11">Unannotated protein</fullName>
    </submittedName>
</protein>
<dbReference type="AlphaFoldDB" id="A0A6J6E1G5"/>
<gene>
    <name evidence="11" type="ORF">UFOPK1493_02214</name>
</gene>
<dbReference type="PANTHER" id="PTHR10815">
    <property type="entry name" value="METHYLATED-DNA--PROTEIN-CYSTEINE METHYLTRANSFERASE"/>
    <property type="match status" value="1"/>
</dbReference>
<dbReference type="SUPFAM" id="SSF46767">
    <property type="entry name" value="Methylated DNA-protein cysteine methyltransferase, C-terminal domain"/>
    <property type="match status" value="1"/>
</dbReference>
<dbReference type="HAMAP" id="MF_00772">
    <property type="entry name" value="OGT"/>
    <property type="match status" value="1"/>
</dbReference>
<evidence type="ECO:0000256" key="5">
    <source>
        <dbReference type="ARBA" id="ARBA00022763"/>
    </source>
</evidence>
<feature type="domain" description="Methylguanine DNA methyltransferase ribonuclease-like" evidence="10">
    <location>
        <begin position="44"/>
        <end position="124"/>
    </location>
</feature>
<evidence type="ECO:0000313" key="11">
    <source>
        <dbReference type="EMBL" id="CAB4568083.1"/>
    </source>
</evidence>
<dbReference type="GO" id="GO:0006281">
    <property type="term" value="P:DNA repair"/>
    <property type="evidence" value="ECO:0007669"/>
    <property type="project" value="UniProtKB-KW"/>
</dbReference>
<comment type="catalytic activity">
    <reaction evidence="1">
        <text>a 4-O-methyl-thymidine in DNA + L-cysteinyl-[protein] = a thymidine in DNA + S-methyl-L-cysteinyl-[protein]</text>
        <dbReference type="Rhea" id="RHEA:53428"/>
        <dbReference type="Rhea" id="RHEA-COMP:10131"/>
        <dbReference type="Rhea" id="RHEA-COMP:10132"/>
        <dbReference type="Rhea" id="RHEA-COMP:13555"/>
        <dbReference type="Rhea" id="RHEA-COMP:13556"/>
        <dbReference type="ChEBI" id="CHEBI:29950"/>
        <dbReference type="ChEBI" id="CHEBI:82612"/>
        <dbReference type="ChEBI" id="CHEBI:137386"/>
        <dbReference type="ChEBI" id="CHEBI:137387"/>
        <dbReference type="EC" id="2.1.1.63"/>
    </reaction>
</comment>
<dbReference type="InterPro" id="IPR008332">
    <property type="entry name" value="MethylG_MeTrfase_N"/>
</dbReference>
<evidence type="ECO:0000256" key="8">
    <source>
        <dbReference type="SAM" id="MobiDB-lite"/>
    </source>
</evidence>
<dbReference type="GO" id="GO:0032259">
    <property type="term" value="P:methylation"/>
    <property type="evidence" value="ECO:0007669"/>
    <property type="project" value="UniProtKB-KW"/>
</dbReference>
<reference evidence="11" key="1">
    <citation type="submission" date="2020-05" db="EMBL/GenBank/DDBJ databases">
        <authorList>
            <person name="Chiriac C."/>
            <person name="Salcher M."/>
            <person name="Ghai R."/>
            <person name="Kavagutti S V."/>
        </authorList>
    </citation>
    <scope>NUCLEOTIDE SEQUENCE</scope>
</reference>
<evidence type="ECO:0000256" key="4">
    <source>
        <dbReference type="ARBA" id="ARBA00022679"/>
    </source>
</evidence>
<sequence>MNRTPIDPPTRTDPTRTDPTRTDPTRTDPTRTDPTRTDPTLATTTIDTPVGVLTVGASDLGVRLVTWPDDERTLAGTHAVADTGAGAASEHGSGARERILADAVAQLREYFAGERTTFDLPLDPVGTPFQRSAWQVLRTIPYAATMSYGDQARALGDPNKARAVGAANGRNPISIIVPCHRVVGHRGTLTGFAGGLDAKAWLLEHERRVLADR</sequence>
<keyword evidence="4" id="KW-0808">Transferase</keyword>
<comment type="catalytic activity">
    <reaction evidence="7">
        <text>a 6-O-methyl-2'-deoxyguanosine in DNA + L-cysteinyl-[protein] = S-methyl-L-cysteinyl-[protein] + a 2'-deoxyguanosine in DNA</text>
        <dbReference type="Rhea" id="RHEA:24000"/>
        <dbReference type="Rhea" id="RHEA-COMP:10131"/>
        <dbReference type="Rhea" id="RHEA-COMP:10132"/>
        <dbReference type="Rhea" id="RHEA-COMP:11367"/>
        <dbReference type="Rhea" id="RHEA-COMP:11368"/>
        <dbReference type="ChEBI" id="CHEBI:29950"/>
        <dbReference type="ChEBI" id="CHEBI:82612"/>
        <dbReference type="ChEBI" id="CHEBI:85445"/>
        <dbReference type="ChEBI" id="CHEBI:85448"/>
        <dbReference type="EC" id="2.1.1.63"/>
    </reaction>
</comment>
<dbReference type="PANTHER" id="PTHR10815:SF5">
    <property type="entry name" value="METHYLATED-DNA--PROTEIN-CYSTEINE METHYLTRANSFERASE"/>
    <property type="match status" value="1"/>
</dbReference>
<dbReference type="NCBIfam" id="TIGR00589">
    <property type="entry name" value="ogt"/>
    <property type="match status" value="1"/>
</dbReference>
<evidence type="ECO:0000256" key="2">
    <source>
        <dbReference type="ARBA" id="ARBA00022490"/>
    </source>
</evidence>
<keyword evidence="6" id="KW-0234">DNA repair</keyword>
<name>A0A6J6E1G5_9ZZZZ</name>
<dbReference type="CDD" id="cd06445">
    <property type="entry name" value="ATase"/>
    <property type="match status" value="1"/>
</dbReference>
<dbReference type="GO" id="GO:0003908">
    <property type="term" value="F:methylated-DNA-[protein]-cysteine S-methyltransferase activity"/>
    <property type="evidence" value="ECO:0007669"/>
    <property type="project" value="UniProtKB-EC"/>
</dbReference>
<dbReference type="Pfam" id="PF01035">
    <property type="entry name" value="DNA_binding_1"/>
    <property type="match status" value="1"/>
</dbReference>
<accession>A0A6J6E1G5</accession>
<dbReference type="EMBL" id="CAEZSR010000084">
    <property type="protein sequence ID" value="CAB4568083.1"/>
    <property type="molecule type" value="Genomic_DNA"/>
</dbReference>
<evidence type="ECO:0000256" key="6">
    <source>
        <dbReference type="ARBA" id="ARBA00023204"/>
    </source>
</evidence>
<dbReference type="InterPro" id="IPR036631">
    <property type="entry name" value="MGMT_N_sf"/>
</dbReference>
<dbReference type="InterPro" id="IPR014048">
    <property type="entry name" value="MethylDNA_cys_MeTrfase_DNA-bd"/>
</dbReference>
<evidence type="ECO:0000259" key="10">
    <source>
        <dbReference type="Pfam" id="PF02870"/>
    </source>
</evidence>
<dbReference type="FunFam" id="1.10.10.10:FF:000337">
    <property type="entry name" value="Methylated-DNA--protein-cysteine methyltransferase"/>
    <property type="match status" value="1"/>
</dbReference>
<dbReference type="Gene3D" id="3.30.160.70">
    <property type="entry name" value="Methylated DNA-protein cysteine methyltransferase domain"/>
    <property type="match status" value="1"/>
</dbReference>
<evidence type="ECO:0000256" key="7">
    <source>
        <dbReference type="ARBA" id="ARBA00049348"/>
    </source>
</evidence>
<feature type="region of interest" description="Disordered" evidence="8">
    <location>
        <begin position="1"/>
        <end position="44"/>
    </location>
</feature>